<feature type="transmembrane region" description="Helical" evidence="6">
    <location>
        <begin position="393"/>
        <end position="411"/>
    </location>
</feature>
<dbReference type="EMBL" id="JAGMWT010000004">
    <property type="protein sequence ID" value="KAH7130219.1"/>
    <property type="molecule type" value="Genomic_DNA"/>
</dbReference>
<feature type="transmembrane region" description="Helical" evidence="6">
    <location>
        <begin position="337"/>
        <end position="359"/>
    </location>
</feature>
<dbReference type="OrthoDB" id="3257095at2759"/>
<keyword evidence="8" id="KW-1185">Reference proteome</keyword>
<feature type="transmembrane region" description="Helical" evidence="6">
    <location>
        <begin position="463"/>
        <end position="482"/>
    </location>
</feature>
<feature type="transmembrane region" description="Helical" evidence="6">
    <location>
        <begin position="250"/>
        <end position="271"/>
    </location>
</feature>
<evidence type="ECO:0000313" key="7">
    <source>
        <dbReference type="EMBL" id="KAH7130219.1"/>
    </source>
</evidence>
<dbReference type="PANTHER" id="PTHR45649:SF2">
    <property type="entry name" value="ACID PERMEASE, PUTATIVE-RELATED"/>
    <property type="match status" value="1"/>
</dbReference>
<feature type="transmembrane region" description="Helical" evidence="6">
    <location>
        <begin position="56"/>
        <end position="73"/>
    </location>
</feature>
<dbReference type="PIRSF" id="PIRSF006060">
    <property type="entry name" value="AA_transporter"/>
    <property type="match status" value="1"/>
</dbReference>
<feature type="transmembrane region" description="Helical" evidence="6">
    <location>
        <begin position="138"/>
        <end position="162"/>
    </location>
</feature>
<dbReference type="Pfam" id="PF13520">
    <property type="entry name" value="AA_permease_2"/>
    <property type="match status" value="1"/>
</dbReference>
<keyword evidence="2" id="KW-0813">Transport</keyword>
<dbReference type="GO" id="GO:0016020">
    <property type="term" value="C:membrane"/>
    <property type="evidence" value="ECO:0007669"/>
    <property type="project" value="UniProtKB-SubCell"/>
</dbReference>
<evidence type="ECO:0000256" key="5">
    <source>
        <dbReference type="ARBA" id="ARBA00023136"/>
    </source>
</evidence>
<comment type="subcellular location">
    <subcellularLocation>
        <location evidence="1">Membrane</location>
        <topology evidence="1">Multi-pass membrane protein</topology>
    </subcellularLocation>
</comment>
<keyword evidence="3 6" id="KW-0812">Transmembrane</keyword>
<dbReference type="Proteomes" id="UP000700596">
    <property type="component" value="Unassembled WGS sequence"/>
</dbReference>
<keyword evidence="5 6" id="KW-0472">Membrane</keyword>
<evidence type="ECO:0000256" key="4">
    <source>
        <dbReference type="ARBA" id="ARBA00022989"/>
    </source>
</evidence>
<keyword evidence="4 6" id="KW-1133">Transmembrane helix</keyword>
<feature type="transmembrane region" description="Helical" evidence="6">
    <location>
        <begin position="93"/>
        <end position="117"/>
    </location>
</feature>
<protein>
    <submittedName>
        <fullName evidence="7">Amino acid/polyamine transporter I</fullName>
    </submittedName>
</protein>
<dbReference type="Gene3D" id="1.20.1740.10">
    <property type="entry name" value="Amino acid/polyamine transporter I"/>
    <property type="match status" value="1"/>
</dbReference>
<dbReference type="AlphaFoldDB" id="A0A9P9ITB3"/>
<dbReference type="PANTHER" id="PTHR45649">
    <property type="entry name" value="AMINO-ACID PERMEASE BAT1"/>
    <property type="match status" value="1"/>
</dbReference>
<comment type="caution">
    <text evidence="7">The sequence shown here is derived from an EMBL/GenBank/DDBJ whole genome shotgun (WGS) entry which is preliminary data.</text>
</comment>
<proteinExistence type="predicted"/>
<reference evidence="7" key="1">
    <citation type="journal article" date="2021" name="Nat. Commun.">
        <title>Genetic determinants of endophytism in the Arabidopsis root mycobiome.</title>
        <authorList>
            <person name="Mesny F."/>
            <person name="Miyauchi S."/>
            <person name="Thiergart T."/>
            <person name="Pickel B."/>
            <person name="Atanasova L."/>
            <person name="Karlsson M."/>
            <person name="Huettel B."/>
            <person name="Barry K.W."/>
            <person name="Haridas S."/>
            <person name="Chen C."/>
            <person name="Bauer D."/>
            <person name="Andreopoulos W."/>
            <person name="Pangilinan J."/>
            <person name="LaButti K."/>
            <person name="Riley R."/>
            <person name="Lipzen A."/>
            <person name="Clum A."/>
            <person name="Drula E."/>
            <person name="Henrissat B."/>
            <person name="Kohler A."/>
            <person name="Grigoriev I.V."/>
            <person name="Martin F.M."/>
            <person name="Hacquard S."/>
        </authorList>
    </citation>
    <scope>NUCLEOTIDE SEQUENCE</scope>
    <source>
        <strain evidence="7">MPI-CAGE-CH-0243</strain>
    </source>
</reference>
<feature type="transmembrane region" description="Helical" evidence="6">
    <location>
        <begin position="182"/>
        <end position="201"/>
    </location>
</feature>
<evidence type="ECO:0000256" key="1">
    <source>
        <dbReference type="ARBA" id="ARBA00004141"/>
    </source>
</evidence>
<evidence type="ECO:0000256" key="3">
    <source>
        <dbReference type="ARBA" id="ARBA00022692"/>
    </source>
</evidence>
<gene>
    <name evidence="7" type="ORF">B0J11DRAFT_482592</name>
</gene>
<evidence type="ECO:0000256" key="6">
    <source>
        <dbReference type="SAM" id="Phobius"/>
    </source>
</evidence>
<dbReference type="GO" id="GO:0022857">
    <property type="term" value="F:transmembrane transporter activity"/>
    <property type="evidence" value="ECO:0007669"/>
    <property type="project" value="InterPro"/>
</dbReference>
<dbReference type="InterPro" id="IPR002293">
    <property type="entry name" value="AA/rel_permease1"/>
</dbReference>
<feature type="transmembrane region" description="Helical" evidence="6">
    <location>
        <begin position="417"/>
        <end position="443"/>
    </location>
</feature>
<accession>A0A9P9ITB3</accession>
<evidence type="ECO:0000313" key="8">
    <source>
        <dbReference type="Proteomes" id="UP000700596"/>
    </source>
</evidence>
<feature type="transmembrane region" description="Helical" evidence="6">
    <location>
        <begin position="292"/>
        <end position="317"/>
    </location>
</feature>
<feature type="transmembrane region" description="Helical" evidence="6">
    <location>
        <begin position="208"/>
        <end position="230"/>
    </location>
</feature>
<organism evidence="7 8">
    <name type="scientific">Dendryphion nanum</name>
    <dbReference type="NCBI Taxonomy" id="256645"/>
    <lineage>
        <taxon>Eukaryota</taxon>
        <taxon>Fungi</taxon>
        <taxon>Dikarya</taxon>
        <taxon>Ascomycota</taxon>
        <taxon>Pezizomycotina</taxon>
        <taxon>Dothideomycetes</taxon>
        <taxon>Pleosporomycetidae</taxon>
        <taxon>Pleosporales</taxon>
        <taxon>Torulaceae</taxon>
        <taxon>Dendryphion</taxon>
    </lineage>
</organism>
<sequence length="530" mass="57499">MQETGKIPVVEEGAPYDASVEAASGQEDVEVTEIKGTAADRQAMWRMGKVQEMRRNFRFVSIFGFSMILMASWETMLGTATIGLIDGGTAGLIWMYLICWIGFICVNTSMAEMGSMAPTSGGQYHWVSEFAPPQSQKFLSYMIGWLCVLGWQTGAANTAFLAGSQIQGLIALNKPDYSFEPWHGTLLVFAVSAFNVVFNTFLVKKLPLIEAIILVVHVFGFFAVLVVLWVTGPIGDAHATFTTFNDYGGWNNLGLATLSGLVAVILPLLGADAAVHMSEELRDASKTLPRSMLWTTMINGSMGFIMLITFCSVLGSLDDALASPTKQAYLYVFYNSTQSLAGASVMGALVISMAIFCNLSITATSSRQLFAFARDQGVPFSKTFAYVAPKWDVPINAICLSFAVSCLLSLINLGSSVALMNIASLSTAAILASYIVSISCIALKRIRGEPLLPSKFKLGRAGLPINIASIIFLVFVFIFSFMPMGPKPTPAGMNWSILMFGSTVVFSLIYYYFKGRHVYAGPVAYVRKSL</sequence>
<feature type="transmembrane region" description="Helical" evidence="6">
    <location>
        <begin position="494"/>
        <end position="513"/>
    </location>
</feature>
<evidence type="ECO:0000256" key="2">
    <source>
        <dbReference type="ARBA" id="ARBA00022448"/>
    </source>
</evidence>
<name>A0A9P9ITB3_9PLEO</name>